<dbReference type="Proteomes" id="UP000094147">
    <property type="component" value="Chromosome"/>
</dbReference>
<evidence type="ECO:0000256" key="1">
    <source>
        <dbReference type="SAM" id="Coils"/>
    </source>
</evidence>
<dbReference type="Pfam" id="PF11101">
    <property type="entry name" value="DUF2884"/>
    <property type="match status" value="1"/>
</dbReference>
<dbReference type="KEGG" id="ksd:KS2013_1223"/>
<gene>
    <name evidence="3" type="ORF">KS2013_1223</name>
</gene>
<keyword evidence="4" id="KW-1185">Reference proteome</keyword>
<feature type="coiled-coil region" evidence="1">
    <location>
        <begin position="211"/>
        <end position="238"/>
    </location>
</feature>
<feature type="chain" id="PRO_5008544101" description="DUF2884 family protein" evidence="2">
    <location>
        <begin position="24"/>
        <end position="257"/>
    </location>
</feature>
<dbReference type="STRING" id="1144748.KS2013_1223"/>
<protein>
    <recommendedName>
        <fullName evidence="5">DUF2884 family protein</fullName>
    </recommendedName>
</protein>
<evidence type="ECO:0000313" key="4">
    <source>
        <dbReference type="Proteomes" id="UP000094147"/>
    </source>
</evidence>
<reference evidence="4" key="1">
    <citation type="submission" date="2015-08" db="EMBL/GenBank/DDBJ databases">
        <authorList>
            <person name="Kim K.M."/>
        </authorList>
    </citation>
    <scope>NUCLEOTIDE SEQUENCE [LARGE SCALE GENOMIC DNA]</scope>
    <source>
        <strain evidence="4">KCTC 23892</strain>
    </source>
</reference>
<keyword evidence="2" id="KW-0732">Signal</keyword>
<evidence type="ECO:0008006" key="5">
    <source>
        <dbReference type="Google" id="ProtNLM"/>
    </source>
</evidence>
<proteinExistence type="predicted"/>
<name>A0A1B3BAW8_9GAMM</name>
<dbReference type="EMBL" id="CP012418">
    <property type="protein sequence ID" value="AOE49942.1"/>
    <property type="molecule type" value="Genomic_DNA"/>
</dbReference>
<organism evidence="3 4">
    <name type="scientific">Kangiella sediminilitoris</name>
    <dbReference type="NCBI Taxonomy" id="1144748"/>
    <lineage>
        <taxon>Bacteria</taxon>
        <taxon>Pseudomonadati</taxon>
        <taxon>Pseudomonadota</taxon>
        <taxon>Gammaproteobacteria</taxon>
        <taxon>Kangiellales</taxon>
        <taxon>Kangiellaceae</taxon>
        <taxon>Kangiella</taxon>
    </lineage>
</organism>
<feature type="signal peptide" evidence="2">
    <location>
        <begin position="1"/>
        <end position="23"/>
    </location>
</feature>
<dbReference type="OrthoDB" id="6397557at2"/>
<evidence type="ECO:0000313" key="3">
    <source>
        <dbReference type="EMBL" id="AOE49942.1"/>
    </source>
</evidence>
<dbReference type="InterPro" id="IPR021307">
    <property type="entry name" value="DUF2884"/>
</dbReference>
<dbReference type="AlphaFoldDB" id="A0A1B3BAW8"/>
<keyword evidence="1" id="KW-0175">Coiled coil</keyword>
<evidence type="ECO:0000256" key="2">
    <source>
        <dbReference type="SAM" id="SignalP"/>
    </source>
</evidence>
<sequence precursor="true">MIQSIKSTVIAVGMVFTASTASAYSNDVTCNADFAYDIEIKGDKLTFSSEDQQKVLITSNDSLYLDGEKQILSPQQLTLLQQYNEQVRDLLPAASGVAEEASAIAIEAVGMITAALMQDQPEKAEEFMAKVETISSDLRKHISQNHFRPKGLESYLESSDFEAEFEALIETAVTDFVEGHVGEMIVAAMSGNEEKVKAFEQRMEAFGKEMEATMEARAEKLEQQAEELCMLVQKVDQKEADLVKAFDKFDSYQLITD</sequence>
<accession>A0A1B3BAW8</accession>
<dbReference type="RefSeq" id="WP_068991218.1">
    <property type="nucleotide sequence ID" value="NZ_CP012418.1"/>
</dbReference>